<gene>
    <name evidence="1" type="ORF">HMPREF3222_01632</name>
</gene>
<dbReference type="PATRIC" id="fig|1502.174.peg.1645"/>
<dbReference type="EMBL" id="LRPU01000078">
    <property type="protein sequence ID" value="KXA11843.1"/>
    <property type="molecule type" value="Genomic_DNA"/>
</dbReference>
<dbReference type="Proteomes" id="UP000070646">
    <property type="component" value="Unassembled WGS sequence"/>
</dbReference>
<organism evidence="1 2">
    <name type="scientific">Clostridium perfringens</name>
    <dbReference type="NCBI Taxonomy" id="1502"/>
    <lineage>
        <taxon>Bacteria</taxon>
        <taxon>Bacillati</taxon>
        <taxon>Bacillota</taxon>
        <taxon>Clostridia</taxon>
        <taxon>Eubacteriales</taxon>
        <taxon>Clostridiaceae</taxon>
        <taxon>Clostridium</taxon>
    </lineage>
</organism>
<evidence type="ECO:0000313" key="1">
    <source>
        <dbReference type="EMBL" id="KXA11843.1"/>
    </source>
</evidence>
<accession>A0A133N6K8</accession>
<name>A0A133N6K8_CLOPF</name>
<protein>
    <submittedName>
        <fullName evidence="1">Uncharacterized protein</fullName>
    </submittedName>
</protein>
<proteinExistence type="predicted"/>
<dbReference type="AlphaFoldDB" id="A0A133N6K8"/>
<comment type="caution">
    <text evidence="1">The sequence shown here is derived from an EMBL/GenBank/DDBJ whole genome shotgun (WGS) entry which is preliminary data.</text>
</comment>
<reference evidence="1 2" key="1">
    <citation type="submission" date="2016-01" db="EMBL/GenBank/DDBJ databases">
        <authorList>
            <person name="Oliw E.H."/>
        </authorList>
    </citation>
    <scope>NUCLEOTIDE SEQUENCE [LARGE SCALE GENOMIC DNA]</scope>
    <source>
        <strain evidence="1 2">MJR7757A</strain>
    </source>
</reference>
<sequence length="282" mass="32947">MIFEEENFKELTKEEKDRVKRMEEIEPTSLEKKIILEALSTKVKFRSNITINNITTLGNKLGSKLGNYISHYVDGYTLVQFFTSIINHRNYKEKSTVENIFKKIYFEANQLFKKYNLKIKRERVKVLVDYFTIYNKYMGLKFEYGIKVILKLQDFKVLRTSQEEDMEYKLDIICISPKGNKIGIQCKSSSFINSIEGKKKYFNKNINGQLQALDKGICNKVFYIFHNSNGELESVDVREKDFGATINKALIELNEMLNSNKIKKSDITEGAMEKLILNLKTL</sequence>
<dbReference type="RefSeq" id="WP_060795802.1">
    <property type="nucleotide sequence ID" value="NZ_KQ956222.1"/>
</dbReference>
<evidence type="ECO:0000313" key="2">
    <source>
        <dbReference type="Proteomes" id="UP000070646"/>
    </source>
</evidence>